<dbReference type="SFLD" id="SFLDG01014">
    <property type="entry name" value="Terpene_Cyclase_Like_1_N-term"/>
    <property type="match status" value="2"/>
</dbReference>
<dbReference type="CDD" id="cd00684">
    <property type="entry name" value="Terpene_cyclase_plant_C1"/>
    <property type="match status" value="2"/>
</dbReference>
<evidence type="ECO:0000259" key="4">
    <source>
        <dbReference type="Pfam" id="PF01397"/>
    </source>
</evidence>
<protein>
    <submittedName>
        <fullName evidence="7">(-)-germacrene D synthase-like</fullName>
    </submittedName>
</protein>
<dbReference type="InterPro" id="IPR034741">
    <property type="entry name" value="Terpene_cyclase-like_1_C"/>
</dbReference>
<reference evidence="6" key="1">
    <citation type="journal article" date="2020" name="Plant Biotechnol. J.">
        <title>The pomegranate (Punica granatum L.) draft genome dissects genetic divergence between soft- and hard-seeded cultivars.</title>
        <authorList>
            <person name="Luo X."/>
            <person name="Li H."/>
            <person name="Wu Z."/>
            <person name="Yao W."/>
            <person name="Zhao P."/>
            <person name="Cao D."/>
            <person name="Yu H."/>
            <person name="Li K."/>
            <person name="Poudel K."/>
            <person name="Zhao D."/>
            <person name="Zhang F."/>
            <person name="Xia X."/>
            <person name="Chen L."/>
            <person name="Wang Q."/>
            <person name="Jing D."/>
            <person name="Cao S."/>
        </authorList>
    </citation>
    <scope>NUCLEOTIDE SEQUENCE [LARGE SCALE GENOMIC DNA]</scope>
    <source>
        <strain evidence="6">cv. Tunisia</strain>
    </source>
</reference>
<dbReference type="SFLD" id="SFLDG01019">
    <property type="entry name" value="Terpene_Cyclase_Like_1_C_Termi"/>
    <property type="match status" value="1"/>
</dbReference>
<dbReference type="Pfam" id="PF03936">
    <property type="entry name" value="Terpene_synth_C"/>
    <property type="match status" value="2"/>
</dbReference>
<dbReference type="OrthoDB" id="1747480at2759"/>
<dbReference type="GO" id="GO:0016102">
    <property type="term" value="P:diterpenoid biosynthetic process"/>
    <property type="evidence" value="ECO:0007669"/>
    <property type="project" value="InterPro"/>
</dbReference>
<feature type="domain" description="Terpene synthase N-terminal" evidence="4">
    <location>
        <begin position="645"/>
        <end position="768"/>
    </location>
</feature>
<evidence type="ECO:0000256" key="2">
    <source>
        <dbReference type="ARBA" id="ARBA00022842"/>
    </source>
</evidence>
<keyword evidence="2" id="KW-0460">Magnesium</keyword>
<dbReference type="SUPFAM" id="SSF48576">
    <property type="entry name" value="Terpenoid synthases"/>
    <property type="match status" value="2"/>
</dbReference>
<reference evidence="7" key="2">
    <citation type="submission" date="2025-08" db="UniProtKB">
        <authorList>
            <consortium name="RefSeq"/>
        </authorList>
    </citation>
    <scope>IDENTIFICATION</scope>
    <source>
        <tissue evidence="7">Leaf</tissue>
    </source>
</reference>
<name>A0A6P8C2L1_PUNGR</name>
<dbReference type="InterPro" id="IPR050148">
    <property type="entry name" value="Terpene_synthase-like"/>
</dbReference>
<dbReference type="RefSeq" id="XP_031375991.1">
    <property type="nucleotide sequence ID" value="XM_031520131.1"/>
</dbReference>
<feature type="domain" description="Terpene synthase metal-binding" evidence="5">
    <location>
        <begin position="835"/>
        <end position="968"/>
    </location>
</feature>
<keyword evidence="1" id="KW-0479">Metal-binding</keyword>
<dbReference type="FunFam" id="1.10.600.10:FF:000007">
    <property type="entry name" value="Isoprene synthase, chloroplastic"/>
    <property type="match status" value="1"/>
</dbReference>
<accession>A0A6P8C2L1</accession>
<dbReference type="InterPro" id="IPR001906">
    <property type="entry name" value="Terpene_synth_N"/>
</dbReference>
<dbReference type="PANTHER" id="PTHR31225">
    <property type="entry name" value="OS04G0344100 PROTEIN-RELATED"/>
    <property type="match status" value="1"/>
</dbReference>
<feature type="region of interest" description="Disordered" evidence="3">
    <location>
        <begin position="594"/>
        <end position="617"/>
    </location>
</feature>
<evidence type="ECO:0000256" key="1">
    <source>
        <dbReference type="ARBA" id="ARBA00022723"/>
    </source>
</evidence>
<dbReference type="SUPFAM" id="SSF48239">
    <property type="entry name" value="Terpenoid cyclases/Protein prenyltransferases"/>
    <property type="match status" value="2"/>
</dbReference>
<evidence type="ECO:0000256" key="3">
    <source>
        <dbReference type="SAM" id="MobiDB-lite"/>
    </source>
</evidence>
<dbReference type="SFLD" id="SFLDS00005">
    <property type="entry name" value="Isoprenoid_Synthase_Type_I"/>
    <property type="match status" value="1"/>
</dbReference>
<feature type="domain" description="Terpene synthase N-terminal" evidence="4">
    <location>
        <begin position="26"/>
        <end position="196"/>
    </location>
</feature>
<feature type="domain" description="Terpene synthase metal-binding" evidence="5">
    <location>
        <begin position="267"/>
        <end position="505"/>
    </location>
</feature>
<dbReference type="Gene3D" id="1.50.10.130">
    <property type="entry name" value="Terpene synthase, N-terminal domain"/>
    <property type="match status" value="2"/>
</dbReference>
<dbReference type="Proteomes" id="UP000515151">
    <property type="component" value="Unplaced"/>
</dbReference>
<dbReference type="InterPro" id="IPR008930">
    <property type="entry name" value="Terpenoid_cyclase/PrenylTrfase"/>
</dbReference>
<sequence length="1066" mass="123168">MSEMSAHQQLPSLAAERRRADYHPSVWGDFFLSDDASQERMDFDDTSKQQIEDLKNEVKRIFEVAASDDNRRELLNLVNHTQRLGIGYHFEKEIDEALKQVHERSIESVDGPSFASDLYTTALMFRLLRQQGYKINSSAFSKFKGPDGNFDESLETDVRGLLSLYEASHLRTHGEDVLEEALAFTLTHLASTNEKLGPALIRDEISRSQRQFNIRKGLTRLDSRKYIKIYEEEASHNKVLLKLAKLDFNLLQTLHQREIGCIVRWWKSLYVKKNFPFTRDRIVECYFWSMLAYELEHGSFRIIFTKVIAMITIIDDIFDVHGTFEELEVFTRAVERWDMEVIDELPDYMQVCYRALLDVYREAEHLLPEEVGSYSIYFGIESMKGMVRAYFAEAKWYHHQYTPTMEEYMQVALVSGGGLFLAATAFVGLKDVVTKDDFEWLFKIPKILRGCQIVIRLVNDMVTHKFEQKVGQVASAVECYMKQYGVTEEKAKHELWKHVNDAWKDINEEALHQTVVSAPLLNMIVDIARMIGVWYEDIDIYTHSSTRMKDGITSLFIDPFPLDMYGQMTPINVALAQEQRCLFFLYKKKGYLPKTTPSSPHSPPPTKRRRCSSPPPLSNDVVTIIPSLPHLQSKLGQEIKIRDFLPLNLVNHTQRLGIGYHFEKEIDEALKQVHERSIESVDGPSFASDLYTTALMFRLLRQQGYKINSSAFSKFKGPDGNFDESLETDVRGLLSLYEASHLRTHGEDVLEEALAFTLTHLASTNEKLGPALIRDEISRSQRQFNIRKGLIKLDSRKYIKIYEEEASHNEVLLKLAKLDFNLLQTLHQRKLGCIVRIIFTKVFAMITIIDDIFDVHGTFEELEAFTRAVERWDMEVIDELPDYMQVCYRALLDVYREAEHLLPEEVGSYRISFGIESMKGMVRAQFAEAKWFHRQYTPSMEEYMQVALVSTGGLLLSATAFVGLKDAFEQKVGQAVSAVECYMKQYGVTEEEAKHELWKHVIDAWKDINEEALHQTVVSAPLLHMIIDIARMMGVWYEDIDIYTHSRTKMKVGIASLFIDPFPLDM</sequence>
<dbReference type="GO" id="GO:0000287">
    <property type="term" value="F:magnesium ion binding"/>
    <property type="evidence" value="ECO:0007669"/>
    <property type="project" value="InterPro"/>
</dbReference>
<dbReference type="InterPro" id="IPR005630">
    <property type="entry name" value="Terpene_synthase_metal-bd"/>
</dbReference>
<organism evidence="6 7">
    <name type="scientific">Punica granatum</name>
    <name type="common">Pomegranate</name>
    <dbReference type="NCBI Taxonomy" id="22663"/>
    <lineage>
        <taxon>Eukaryota</taxon>
        <taxon>Viridiplantae</taxon>
        <taxon>Streptophyta</taxon>
        <taxon>Embryophyta</taxon>
        <taxon>Tracheophyta</taxon>
        <taxon>Spermatophyta</taxon>
        <taxon>Magnoliopsida</taxon>
        <taxon>eudicotyledons</taxon>
        <taxon>Gunneridae</taxon>
        <taxon>Pentapetalae</taxon>
        <taxon>rosids</taxon>
        <taxon>malvids</taxon>
        <taxon>Myrtales</taxon>
        <taxon>Lythraceae</taxon>
        <taxon>Punica</taxon>
    </lineage>
</organism>
<dbReference type="InterPro" id="IPR008949">
    <property type="entry name" value="Isoprenoid_synthase_dom_sf"/>
</dbReference>
<evidence type="ECO:0000259" key="5">
    <source>
        <dbReference type="Pfam" id="PF03936"/>
    </source>
</evidence>
<evidence type="ECO:0000313" key="7">
    <source>
        <dbReference type="RefSeq" id="XP_031375991.1"/>
    </source>
</evidence>
<keyword evidence="6" id="KW-1185">Reference proteome</keyword>
<gene>
    <name evidence="7" type="primary">LOC116190453</name>
</gene>
<proteinExistence type="predicted"/>
<dbReference type="Pfam" id="PF01397">
    <property type="entry name" value="Terpene_synth"/>
    <property type="match status" value="2"/>
</dbReference>
<dbReference type="PANTHER" id="PTHR31225:SF241">
    <property type="entry name" value="TERPENE SYNTHASE FAMILY, METAL-BINDING DOMAIN PROTEIN"/>
    <property type="match status" value="1"/>
</dbReference>
<dbReference type="GO" id="GO:0010333">
    <property type="term" value="F:terpene synthase activity"/>
    <property type="evidence" value="ECO:0007669"/>
    <property type="project" value="InterPro"/>
</dbReference>
<dbReference type="Gene3D" id="1.10.600.10">
    <property type="entry name" value="Farnesyl Diphosphate Synthase"/>
    <property type="match status" value="3"/>
</dbReference>
<dbReference type="InterPro" id="IPR036965">
    <property type="entry name" value="Terpene_synth_N_sf"/>
</dbReference>
<evidence type="ECO:0000313" key="6">
    <source>
        <dbReference type="Proteomes" id="UP000515151"/>
    </source>
</evidence>
<dbReference type="InterPro" id="IPR044814">
    <property type="entry name" value="Terpene_cyclase_plant_C1"/>
</dbReference>
<dbReference type="AlphaFoldDB" id="A0A6P8C2L1"/>
<dbReference type="GeneID" id="116190453"/>